<dbReference type="OrthoDB" id="384443at2759"/>
<evidence type="ECO:0000313" key="3">
    <source>
        <dbReference type="Proteomes" id="UP000053562"/>
    </source>
</evidence>
<evidence type="ECO:0000256" key="1">
    <source>
        <dbReference type="SAM" id="MobiDB-lite"/>
    </source>
</evidence>
<dbReference type="Proteomes" id="UP000053562">
    <property type="component" value="Unassembled WGS sequence"/>
</dbReference>
<proteinExistence type="predicted"/>
<evidence type="ECO:0000313" key="2">
    <source>
        <dbReference type="EMBL" id="KMZ77223.1"/>
    </source>
</evidence>
<name>A0A0J9UUS4_PLAVI</name>
<feature type="region of interest" description="Disordered" evidence="1">
    <location>
        <begin position="241"/>
        <end position="272"/>
    </location>
</feature>
<gene>
    <name evidence="2" type="ORF">PVIIG_05882</name>
</gene>
<protein>
    <recommendedName>
        <fullName evidence="4">VIR protein</fullName>
    </recommendedName>
</protein>
<dbReference type="InterPro" id="IPR008780">
    <property type="entry name" value="Plasmodium_Vir"/>
</dbReference>
<organism evidence="2 3">
    <name type="scientific">Plasmodium vivax India VII</name>
    <dbReference type="NCBI Taxonomy" id="1077284"/>
    <lineage>
        <taxon>Eukaryota</taxon>
        <taxon>Sar</taxon>
        <taxon>Alveolata</taxon>
        <taxon>Apicomplexa</taxon>
        <taxon>Aconoidasida</taxon>
        <taxon>Haemosporida</taxon>
        <taxon>Plasmodiidae</taxon>
        <taxon>Plasmodium</taxon>
        <taxon>Plasmodium (Plasmodium)</taxon>
    </lineage>
</organism>
<reference evidence="2 3" key="1">
    <citation type="submission" date="2011-08" db="EMBL/GenBank/DDBJ databases">
        <title>The Genome Sequence of Plasmodium vivax India VII.</title>
        <authorList>
            <consortium name="The Broad Institute Genome Sequencing Platform"/>
            <consortium name="The Broad Institute Genome Sequencing Center for Infectious Disease"/>
            <person name="Neafsey D."/>
            <person name="Carlton J."/>
            <person name="Barnwell J."/>
            <person name="Collins W."/>
            <person name="Escalante A."/>
            <person name="Mullikin J."/>
            <person name="Saul A."/>
            <person name="Guigo R."/>
            <person name="Camara F."/>
            <person name="Young S.K."/>
            <person name="Zeng Q."/>
            <person name="Gargeya S."/>
            <person name="Fitzgerald M."/>
            <person name="Haas B."/>
            <person name="Abouelleil A."/>
            <person name="Alvarado L."/>
            <person name="Arachchi H.M."/>
            <person name="Berlin A."/>
            <person name="Brown A."/>
            <person name="Chapman S.B."/>
            <person name="Chen Z."/>
            <person name="Dunbar C."/>
            <person name="Freedman E."/>
            <person name="Gearin G."/>
            <person name="Gellesch M."/>
            <person name="Goldberg J."/>
            <person name="Griggs A."/>
            <person name="Gujja S."/>
            <person name="Heiman D."/>
            <person name="Howarth C."/>
            <person name="Larson L."/>
            <person name="Lui A."/>
            <person name="MacDonald P.J.P."/>
            <person name="Montmayeur A."/>
            <person name="Murphy C."/>
            <person name="Neiman D."/>
            <person name="Pearson M."/>
            <person name="Priest M."/>
            <person name="Roberts A."/>
            <person name="Saif S."/>
            <person name="Shea T."/>
            <person name="Shenoy N."/>
            <person name="Sisk P."/>
            <person name="Stolte C."/>
            <person name="Sykes S."/>
            <person name="Wortman J."/>
            <person name="Nusbaum C."/>
            <person name="Birren B."/>
        </authorList>
    </citation>
    <scope>NUCLEOTIDE SEQUENCE [LARGE SCALE GENOMIC DNA]</scope>
    <source>
        <strain evidence="2 3">India VII</strain>
    </source>
</reference>
<accession>A0A0J9UUS4</accession>
<dbReference type="Pfam" id="PF05795">
    <property type="entry name" value="Plasmodium_Vir"/>
    <property type="match status" value="1"/>
</dbReference>
<dbReference type="EMBL" id="KQ234454">
    <property type="protein sequence ID" value="KMZ77223.1"/>
    <property type="molecule type" value="Genomic_DNA"/>
</dbReference>
<sequence>MSSVAKIYTLDEFEENNNIEFSETHSNVLYKAYFDIDCHRNSFHNDHCEPDISYDHINKQHIELYKKFERNLKLINYNTENYKSYEENKDKLCFYLKYWFYDQLIVNKFTDAEIAQFLELWNKRKEQKCDNCQCEFNVKKLDEIKILKNVYDYFLFLQAYKDTSGISSKISKKSYCNYVALGNTKRTIYEDSCKLKKIPFCEEFKKYIQKYVKLNENSSILCDEDTSSDVFNYAIRPEQNMKLKEEEEDTDTVLGPQGNEDSEQDEGKSTGTIISTSSVGTVGFLFLLYKFTPLRSMLDPRIRKTRNNLMNGVQGTNELQSQDYDFYPQDALFNRYNIGYQSS</sequence>
<dbReference type="AlphaFoldDB" id="A0A0J9UUS4"/>
<evidence type="ECO:0008006" key="4">
    <source>
        <dbReference type="Google" id="ProtNLM"/>
    </source>
</evidence>